<keyword evidence="3" id="KW-1185">Reference proteome</keyword>
<accession>A0AAD9KDC6</accession>
<evidence type="ECO:0000256" key="1">
    <source>
        <dbReference type="SAM" id="MobiDB-lite"/>
    </source>
</evidence>
<gene>
    <name evidence="2" type="ORF">LSH36_15g04042</name>
</gene>
<dbReference type="Proteomes" id="UP001208570">
    <property type="component" value="Unassembled WGS sequence"/>
</dbReference>
<proteinExistence type="predicted"/>
<reference evidence="2" key="1">
    <citation type="journal article" date="2023" name="Mol. Biol. Evol.">
        <title>Third-Generation Sequencing Reveals the Adaptive Role of the Epigenome in Three Deep-Sea Polychaetes.</title>
        <authorList>
            <person name="Perez M."/>
            <person name="Aroh O."/>
            <person name="Sun Y."/>
            <person name="Lan Y."/>
            <person name="Juniper S.K."/>
            <person name="Young C.R."/>
            <person name="Angers B."/>
            <person name="Qian P.Y."/>
        </authorList>
    </citation>
    <scope>NUCLEOTIDE SEQUENCE</scope>
    <source>
        <strain evidence="2">P08H-3</strain>
    </source>
</reference>
<name>A0AAD9KDC6_9ANNE</name>
<dbReference type="EMBL" id="JAODUP010000015">
    <property type="protein sequence ID" value="KAK2168630.1"/>
    <property type="molecule type" value="Genomic_DNA"/>
</dbReference>
<dbReference type="AlphaFoldDB" id="A0AAD9KDC6"/>
<protein>
    <submittedName>
        <fullName evidence="2">Uncharacterized protein</fullName>
    </submittedName>
</protein>
<evidence type="ECO:0000313" key="3">
    <source>
        <dbReference type="Proteomes" id="UP001208570"/>
    </source>
</evidence>
<sequence>MAISTFIRSDWLDAGHQKPTVVGEDHSTINETGPIREQSPQRAEPTDLYTTGSLLGYANHSRKESSWRRFIT</sequence>
<organism evidence="2 3">
    <name type="scientific">Paralvinella palmiformis</name>
    <dbReference type="NCBI Taxonomy" id="53620"/>
    <lineage>
        <taxon>Eukaryota</taxon>
        <taxon>Metazoa</taxon>
        <taxon>Spiralia</taxon>
        <taxon>Lophotrochozoa</taxon>
        <taxon>Annelida</taxon>
        <taxon>Polychaeta</taxon>
        <taxon>Sedentaria</taxon>
        <taxon>Canalipalpata</taxon>
        <taxon>Terebellida</taxon>
        <taxon>Terebelliformia</taxon>
        <taxon>Alvinellidae</taxon>
        <taxon>Paralvinella</taxon>
    </lineage>
</organism>
<evidence type="ECO:0000313" key="2">
    <source>
        <dbReference type="EMBL" id="KAK2168630.1"/>
    </source>
</evidence>
<comment type="caution">
    <text evidence="2">The sequence shown here is derived from an EMBL/GenBank/DDBJ whole genome shotgun (WGS) entry which is preliminary data.</text>
</comment>
<feature type="region of interest" description="Disordered" evidence="1">
    <location>
        <begin position="17"/>
        <end position="51"/>
    </location>
</feature>